<evidence type="ECO:0000313" key="6">
    <source>
        <dbReference type="Proteomes" id="UP000011607"/>
    </source>
</evidence>
<evidence type="ECO:0000313" key="5">
    <source>
        <dbReference type="EMBL" id="EMA33362.1"/>
    </source>
</evidence>
<keyword evidence="1" id="KW-0560">Oxidoreductase</keyword>
<feature type="compositionally biased region" description="Low complexity" evidence="3">
    <location>
        <begin position="99"/>
        <end position="110"/>
    </location>
</feature>
<dbReference type="SUPFAM" id="SSF51735">
    <property type="entry name" value="NAD(P)-binding Rossmann-fold domains"/>
    <property type="match status" value="1"/>
</dbReference>
<protein>
    <submittedName>
        <fullName evidence="5">Glyoxylate reductase (NADP(+))</fullName>
    </submittedName>
</protein>
<comment type="caution">
    <text evidence="5">The sequence shown here is derived from an EMBL/GenBank/DDBJ whole genome shotgun (WGS) entry which is preliminary data.</text>
</comment>
<feature type="region of interest" description="Disordered" evidence="3">
    <location>
        <begin position="72"/>
        <end position="126"/>
    </location>
</feature>
<gene>
    <name evidence="5" type="ORF">C446_14069</name>
</gene>
<evidence type="ECO:0000259" key="4">
    <source>
        <dbReference type="Pfam" id="PF02826"/>
    </source>
</evidence>
<dbReference type="PANTHER" id="PTHR43333">
    <property type="entry name" value="2-HACID_DH_C DOMAIN-CONTAINING PROTEIN"/>
    <property type="match status" value="1"/>
</dbReference>
<keyword evidence="6" id="KW-1185">Reference proteome</keyword>
<dbReference type="InterPro" id="IPR036291">
    <property type="entry name" value="NAD(P)-bd_dom_sf"/>
</dbReference>
<feature type="domain" description="D-isomer specific 2-hydroxyacid dehydrogenase NAD-binding" evidence="4">
    <location>
        <begin position="2"/>
        <end position="48"/>
    </location>
</feature>
<dbReference type="GO" id="GO:0051287">
    <property type="term" value="F:NAD binding"/>
    <property type="evidence" value="ECO:0007669"/>
    <property type="project" value="InterPro"/>
</dbReference>
<dbReference type="EMBL" id="AOMA01000142">
    <property type="protein sequence ID" value="EMA33362.1"/>
    <property type="molecule type" value="Genomic_DNA"/>
</dbReference>
<dbReference type="PATRIC" id="fig|1227454.3.peg.2878"/>
<evidence type="ECO:0000256" key="1">
    <source>
        <dbReference type="ARBA" id="ARBA00023002"/>
    </source>
</evidence>
<dbReference type="eggNOG" id="arCOG01757">
    <property type="taxonomic scope" value="Archaea"/>
</dbReference>
<dbReference type="PANTHER" id="PTHR43333:SF1">
    <property type="entry name" value="D-ISOMER SPECIFIC 2-HYDROXYACID DEHYDROGENASE NAD-BINDING DOMAIN-CONTAINING PROTEIN"/>
    <property type="match status" value="1"/>
</dbReference>
<dbReference type="STRING" id="1227454.C446_14069"/>
<dbReference type="GO" id="GO:0016491">
    <property type="term" value="F:oxidoreductase activity"/>
    <property type="evidence" value="ECO:0007669"/>
    <property type="project" value="UniProtKB-KW"/>
</dbReference>
<reference evidence="5 6" key="1">
    <citation type="journal article" date="2014" name="PLoS Genet.">
        <title>Phylogenetically driven sequencing of extremely halophilic archaea reveals strategies for static and dynamic osmo-response.</title>
        <authorList>
            <person name="Becker E.A."/>
            <person name="Seitzer P.M."/>
            <person name="Tritt A."/>
            <person name="Larsen D."/>
            <person name="Krusor M."/>
            <person name="Yao A.I."/>
            <person name="Wu D."/>
            <person name="Madern D."/>
            <person name="Eisen J.A."/>
            <person name="Darling A.E."/>
            <person name="Facciotti M.T."/>
        </authorList>
    </citation>
    <scope>NUCLEOTIDE SEQUENCE [LARGE SCALE GENOMIC DNA]</scope>
    <source>
        <strain evidence="5 6">JCM 10879</strain>
    </source>
</reference>
<dbReference type="Gene3D" id="3.40.50.720">
    <property type="entry name" value="NAD(P)-binding Rossmann-like Domain"/>
    <property type="match status" value="2"/>
</dbReference>
<dbReference type="Proteomes" id="UP000011607">
    <property type="component" value="Unassembled WGS sequence"/>
</dbReference>
<evidence type="ECO:0000256" key="3">
    <source>
        <dbReference type="SAM" id="MobiDB-lite"/>
    </source>
</evidence>
<proteinExistence type="predicted"/>
<name>M0LIB6_9EURY</name>
<dbReference type="InterPro" id="IPR006140">
    <property type="entry name" value="D-isomer_DH_NAD-bd"/>
</dbReference>
<feature type="compositionally biased region" description="Polar residues" evidence="3">
    <location>
        <begin position="74"/>
        <end position="86"/>
    </location>
</feature>
<organism evidence="5 6">
    <name type="scientific">Halobiforma nitratireducens JCM 10879</name>
    <dbReference type="NCBI Taxonomy" id="1227454"/>
    <lineage>
        <taxon>Archaea</taxon>
        <taxon>Methanobacteriati</taxon>
        <taxon>Methanobacteriota</taxon>
        <taxon>Stenosarchaea group</taxon>
        <taxon>Halobacteria</taxon>
        <taxon>Halobacteriales</taxon>
        <taxon>Natrialbaceae</taxon>
        <taxon>Halobiforma</taxon>
    </lineage>
</organism>
<evidence type="ECO:0000256" key="2">
    <source>
        <dbReference type="ARBA" id="ARBA00023027"/>
    </source>
</evidence>
<sequence length="126" mass="13884">MFDESALIDALESDAITGAALDVFETEPLPEESPLWVMDEVIVMLHCAAYTARYYCDVGKIVRENVERLERGESLTTGSCSGSPAESISIVGNRRRPYGHSSRPSSGPSLRSRKSRSVSACSYRHR</sequence>
<dbReference type="AlphaFoldDB" id="M0LIB6"/>
<dbReference type="Pfam" id="PF02826">
    <property type="entry name" value="2-Hacid_dh_C"/>
    <property type="match status" value="1"/>
</dbReference>
<keyword evidence="2" id="KW-0520">NAD</keyword>
<accession>M0LIB6</accession>